<keyword evidence="1" id="KW-0812">Transmembrane</keyword>
<feature type="transmembrane region" description="Helical" evidence="1">
    <location>
        <begin position="12"/>
        <end position="30"/>
    </location>
</feature>
<proteinExistence type="predicted"/>
<evidence type="ECO:0000313" key="2">
    <source>
        <dbReference type="EMBL" id="RBP16925.1"/>
    </source>
</evidence>
<feature type="transmembrane region" description="Helical" evidence="1">
    <location>
        <begin position="191"/>
        <end position="218"/>
    </location>
</feature>
<dbReference type="AlphaFoldDB" id="A0A366FT60"/>
<accession>A0A366FT60</accession>
<dbReference type="InterPro" id="IPR027948">
    <property type="entry name" value="DUF4436"/>
</dbReference>
<name>A0A366FT60_9HYPH</name>
<dbReference type="Proteomes" id="UP000253529">
    <property type="component" value="Unassembled WGS sequence"/>
</dbReference>
<organism evidence="2 3">
    <name type="scientific">Roseiarcus fermentans</name>
    <dbReference type="NCBI Taxonomy" id="1473586"/>
    <lineage>
        <taxon>Bacteria</taxon>
        <taxon>Pseudomonadati</taxon>
        <taxon>Pseudomonadota</taxon>
        <taxon>Alphaproteobacteria</taxon>
        <taxon>Hyphomicrobiales</taxon>
        <taxon>Roseiarcaceae</taxon>
        <taxon>Roseiarcus</taxon>
    </lineage>
</organism>
<reference evidence="2 3" key="1">
    <citation type="submission" date="2018-06" db="EMBL/GenBank/DDBJ databases">
        <title>Genomic Encyclopedia of Type Strains, Phase IV (KMG-IV): sequencing the most valuable type-strain genomes for metagenomic binning, comparative biology and taxonomic classification.</title>
        <authorList>
            <person name="Goeker M."/>
        </authorList>
    </citation>
    <scope>NUCLEOTIDE SEQUENCE [LARGE SCALE GENOMIC DNA]</scope>
    <source>
        <strain evidence="2 3">DSM 24875</strain>
    </source>
</reference>
<evidence type="ECO:0000256" key="1">
    <source>
        <dbReference type="SAM" id="Phobius"/>
    </source>
</evidence>
<sequence length="285" mass="30195">MPETGRAWNRRLVAIAAILMALTAVYVLALRQFRVAETPREQSFGAAAPIGEILIRPLSVDALNRVMQVAVYLSPRLAEGEGAAASAERDLNLVVAHDRIATDVKLAAGARLAVSTFEIGLDDGSVSAYPLDSYRARLGVALVDAKTAARLPARVTVWEGLLGFDLHATEEPERGGGDLDVTIAAARSGAFVLFALSAYGAMLVLAACALAIGFLTFGEVRRPEVTLIGSLAAITFALPAFRNALPGSPPLGVEADLWVFLWTELAVILALALLVFRWVRSGPPP</sequence>
<feature type="transmembrane region" description="Helical" evidence="1">
    <location>
        <begin position="257"/>
        <end position="279"/>
    </location>
</feature>
<keyword evidence="1" id="KW-1133">Transmembrane helix</keyword>
<dbReference type="RefSeq" id="WP_113888153.1">
    <property type="nucleotide sequence ID" value="NZ_QNRK01000004.1"/>
</dbReference>
<dbReference type="OrthoDB" id="8438075at2"/>
<gene>
    <name evidence="2" type="ORF">DFR50_104205</name>
</gene>
<dbReference type="Pfam" id="PF14494">
    <property type="entry name" value="DUF4436"/>
    <property type="match status" value="1"/>
</dbReference>
<keyword evidence="3" id="KW-1185">Reference proteome</keyword>
<evidence type="ECO:0000313" key="3">
    <source>
        <dbReference type="Proteomes" id="UP000253529"/>
    </source>
</evidence>
<comment type="caution">
    <text evidence="2">The sequence shown here is derived from an EMBL/GenBank/DDBJ whole genome shotgun (WGS) entry which is preliminary data.</text>
</comment>
<dbReference type="EMBL" id="QNRK01000004">
    <property type="protein sequence ID" value="RBP16925.1"/>
    <property type="molecule type" value="Genomic_DNA"/>
</dbReference>
<protein>
    <submittedName>
        <fullName evidence="2">Uncharacterized protein DUF4436</fullName>
    </submittedName>
</protein>
<keyword evidence="1" id="KW-0472">Membrane</keyword>
<feature type="transmembrane region" description="Helical" evidence="1">
    <location>
        <begin position="225"/>
        <end position="245"/>
    </location>
</feature>